<name>A0A6N4UZD2_9MYCO</name>
<dbReference type="KEGG" id="malv:MALV_55610"/>
<geneLocation type="plasmid" evidence="1 2">
    <name>pJCM12272</name>
</geneLocation>
<dbReference type="AlphaFoldDB" id="A0A6N4UZD2"/>
<reference evidence="1 2" key="1">
    <citation type="journal article" date="2019" name="Emerg. Microbes Infect.">
        <title>Comprehensive subspecies identification of 175 nontuberculous mycobacteria species based on 7547 genomic profiles.</title>
        <authorList>
            <person name="Matsumoto Y."/>
            <person name="Kinjo T."/>
            <person name="Motooka D."/>
            <person name="Nabeya D."/>
            <person name="Jung N."/>
            <person name="Uechi K."/>
            <person name="Horii T."/>
            <person name="Iida T."/>
            <person name="Fujita J."/>
            <person name="Nakamura S."/>
        </authorList>
    </citation>
    <scope>NUCLEOTIDE SEQUENCE [LARGE SCALE GENOMIC DNA]</scope>
    <source>
        <strain evidence="1 2">JCM 12272</strain>
        <plasmid evidence="1">pJCM12272</plasmid>
    </source>
</reference>
<keyword evidence="2" id="KW-1185">Reference proteome</keyword>
<dbReference type="EMBL" id="AP022566">
    <property type="protein sequence ID" value="BBX30436.1"/>
    <property type="molecule type" value="Genomic_DNA"/>
</dbReference>
<evidence type="ECO:0000313" key="1">
    <source>
        <dbReference type="EMBL" id="BBX30436.1"/>
    </source>
</evidence>
<dbReference type="Proteomes" id="UP000466906">
    <property type="component" value="Plasmid pJCM12272"/>
</dbReference>
<proteinExistence type="predicted"/>
<organism evidence="1 2">
    <name type="scientific">Mycolicibacterium alvei</name>
    <dbReference type="NCBI Taxonomy" id="67081"/>
    <lineage>
        <taxon>Bacteria</taxon>
        <taxon>Bacillati</taxon>
        <taxon>Actinomycetota</taxon>
        <taxon>Actinomycetes</taxon>
        <taxon>Mycobacteriales</taxon>
        <taxon>Mycobacteriaceae</taxon>
        <taxon>Mycolicibacterium</taxon>
    </lineage>
</organism>
<dbReference type="RefSeq" id="WP_088304773.1">
    <property type="nucleotide sequence ID" value="NZ_AP022566.1"/>
</dbReference>
<protein>
    <submittedName>
        <fullName evidence="1">Uncharacterized protein</fullName>
    </submittedName>
</protein>
<accession>A0A6N4UZD2</accession>
<gene>
    <name evidence="1" type="ORF">MALV_55610</name>
</gene>
<keyword evidence="1" id="KW-0614">Plasmid</keyword>
<sequence length="117" mass="13461">MNNREIARQVHLIPAHVLTQALPDLRPVTDLSELRQTFAEWILGQRTVFPTWQAAWNSWTGATHERPGRVELHVRCPECRGTLITTRRGIPQACTTCHGRRRTWRRSCALWQPGGSQ</sequence>
<evidence type="ECO:0000313" key="2">
    <source>
        <dbReference type="Proteomes" id="UP000466906"/>
    </source>
</evidence>